<evidence type="ECO:0000256" key="1">
    <source>
        <dbReference type="ARBA" id="ARBA00022801"/>
    </source>
</evidence>
<dbReference type="GeneID" id="27338108"/>
<dbReference type="InterPro" id="IPR029058">
    <property type="entry name" value="AB_hydrolase_fold"/>
</dbReference>
<evidence type="ECO:0000313" key="5">
    <source>
        <dbReference type="Proteomes" id="UP000053328"/>
    </source>
</evidence>
<dbReference type="Proteomes" id="UP000053328">
    <property type="component" value="Unassembled WGS sequence"/>
</dbReference>
<dbReference type="SUPFAM" id="SSF53474">
    <property type="entry name" value="alpha/beta-Hydrolases"/>
    <property type="match status" value="1"/>
</dbReference>
<dbReference type="RefSeq" id="XP_016231939.1">
    <property type="nucleotide sequence ID" value="XM_016385337.1"/>
</dbReference>
<dbReference type="Gene3D" id="3.40.50.1820">
    <property type="entry name" value="alpha/beta hydrolase"/>
    <property type="match status" value="1"/>
</dbReference>
<protein>
    <recommendedName>
        <fullName evidence="3">Alpha/beta hydrolase fold-3 domain-containing protein</fullName>
    </recommendedName>
</protein>
<feature type="transmembrane region" description="Helical" evidence="2">
    <location>
        <begin position="23"/>
        <end position="45"/>
    </location>
</feature>
<feature type="domain" description="Alpha/beta hydrolase fold-3" evidence="3">
    <location>
        <begin position="141"/>
        <end position="355"/>
    </location>
</feature>
<dbReference type="InterPro" id="IPR013094">
    <property type="entry name" value="AB_hydrolase_3"/>
</dbReference>
<dbReference type="GO" id="GO:0016787">
    <property type="term" value="F:hydrolase activity"/>
    <property type="evidence" value="ECO:0007669"/>
    <property type="project" value="UniProtKB-KW"/>
</dbReference>
<keyword evidence="5" id="KW-1185">Reference proteome</keyword>
<evidence type="ECO:0000313" key="4">
    <source>
        <dbReference type="EMBL" id="KIW11723.1"/>
    </source>
</evidence>
<name>A0A0D2AYD0_9EURO</name>
<dbReference type="AlphaFoldDB" id="A0A0D2AYD0"/>
<keyword evidence="2" id="KW-0472">Membrane</keyword>
<dbReference type="OrthoDB" id="2152029at2759"/>
<accession>A0A0D2AYD0</accession>
<dbReference type="InterPro" id="IPR050300">
    <property type="entry name" value="GDXG_lipolytic_enzyme"/>
</dbReference>
<dbReference type="PANTHER" id="PTHR48081">
    <property type="entry name" value="AB HYDROLASE SUPERFAMILY PROTEIN C4A8.06C"/>
    <property type="match status" value="1"/>
</dbReference>
<dbReference type="HOGENOM" id="CLU_019364_0_0_1"/>
<dbReference type="Pfam" id="PF07859">
    <property type="entry name" value="Abhydrolase_3"/>
    <property type="match status" value="1"/>
</dbReference>
<gene>
    <name evidence="4" type="ORF">PV08_11025</name>
</gene>
<proteinExistence type="predicted"/>
<evidence type="ECO:0000256" key="2">
    <source>
        <dbReference type="SAM" id="Phobius"/>
    </source>
</evidence>
<evidence type="ECO:0000259" key="3">
    <source>
        <dbReference type="Pfam" id="PF07859"/>
    </source>
</evidence>
<organism evidence="4 5">
    <name type="scientific">Exophiala spinifera</name>
    <dbReference type="NCBI Taxonomy" id="91928"/>
    <lineage>
        <taxon>Eukaryota</taxon>
        <taxon>Fungi</taxon>
        <taxon>Dikarya</taxon>
        <taxon>Ascomycota</taxon>
        <taxon>Pezizomycotina</taxon>
        <taxon>Eurotiomycetes</taxon>
        <taxon>Chaetothyriomycetidae</taxon>
        <taxon>Chaetothyriales</taxon>
        <taxon>Herpotrichiellaceae</taxon>
        <taxon>Exophiala</taxon>
    </lineage>
</organism>
<keyword evidence="2" id="KW-1133">Transmembrane helix</keyword>
<keyword evidence="1" id="KW-0378">Hydrolase</keyword>
<keyword evidence="2" id="KW-0812">Transmembrane</keyword>
<dbReference type="VEuPathDB" id="FungiDB:PV08_11025"/>
<reference evidence="4 5" key="1">
    <citation type="submission" date="2015-01" db="EMBL/GenBank/DDBJ databases">
        <title>The Genome Sequence of Exophiala spinifera CBS89968.</title>
        <authorList>
            <consortium name="The Broad Institute Genomics Platform"/>
            <person name="Cuomo C."/>
            <person name="de Hoog S."/>
            <person name="Gorbushina A."/>
            <person name="Stielow B."/>
            <person name="Teixiera M."/>
            <person name="Abouelleil A."/>
            <person name="Chapman S.B."/>
            <person name="Priest M."/>
            <person name="Young S.K."/>
            <person name="Wortman J."/>
            <person name="Nusbaum C."/>
            <person name="Birren B."/>
        </authorList>
    </citation>
    <scope>NUCLEOTIDE SEQUENCE [LARGE SCALE GENOMIC DNA]</scope>
    <source>
        <strain evidence="4 5">CBS 89968</strain>
    </source>
</reference>
<dbReference type="STRING" id="91928.A0A0D2AYD0"/>
<dbReference type="EMBL" id="KN847499">
    <property type="protein sequence ID" value="KIW11723.1"/>
    <property type="molecule type" value="Genomic_DNA"/>
</dbReference>
<sequence>MARQIAEEDAIPRGWRTTKPGSIIWVLFSVTRILLGSVFLVFFYIPSSRRPNTHWTRGQALRTWVMRAVFGVITDIGWMQSISLEPGKLGRRWVVMEPASAELYQGPLSHNLVKPQRIGAVWYPEPPGTVDEGGSQGIVALYFHGGSFMWMTGRPDDSKFGADLLNAHLGPGGRSLWVQYRLSGDKNDPAPWPGPFQDALTSYLYLVNELHIAPHRIVVGGDSSGGTLAIGLVRYLVELGHVTPKACLLFSPSVDTTFEADSQAVDGHRNQKTDYFDGRMTAWGYRVFAPPPLLLDGPYLSPSLHPFATQTPLFVQSGGAEVILDTNFEFVERFRRVPGNKVTHWVLPYAPHDVFLTGPLLGWTKGAESIGDALDAFFAQL</sequence>
<dbReference type="PANTHER" id="PTHR48081:SF8">
    <property type="entry name" value="ALPHA_BETA HYDROLASE FOLD-3 DOMAIN-CONTAINING PROTEIN-RELATED"/>
    <property type="match status" value="1"/>
</dbReference>